<dbReference type="GO" id="GO:0006457">
    <property type="term" value="P:protein folding"/>
    <property type="evidence" value="ECO:0007669"/>
    <property type="project" value="InterPro"/>
</dbReference>
<dbReference type="RefSeq" id="WP_136461647.1">
    <property type="nucleotide sequence ID" value="NZ_SRKY01000001.1"/>
</dbReference>
<dbReference type="InterPro" id="IPR024199">
    <property type="entry name" value="Uncharacterised_DsbB"/>
</dbReference>
<evidence type="ECO:0000256" key="5">
    <source>
        <dbReference type="SAM" id="Phobius"/>
    </source>
</evidence>
<feature type="transmembrane region" description="Helical" evidence="5">
    <location>
        <begin position="38"/>
        <end position="55"/>
    </location>
</feature>
<dbReference type="GO" id="GO:0016020">
    <property type="term" value="C:membrane"/>
    <property type="evidence" value="ECO:0007669"/>
    <property type="project" value="UniProtKB-SubCell"/>
</dbReference>
<dbReference type="Gene3D" id="1.20.1550.10">
    <property type="entry name" value="DsbB-like"/>
    <property type="match status" value="1"/>
</dbReference>
<keyword evidence="7" id="KW-1185">Reference proteome</keyword>
<name>A0A4S4NGJ1_9RHOB</name>
<proteinExistence type="predicted"/>
<dbReference type="SUPFAM" id="SSF158442">
    <property type="entry name" value="DsbB-like"/>
    <property type="match status" value="1"/>
</dbReference>
<evidence type="ECO:0000256" key="3">
    <source>
        <dbReference type="ARBA" id="ARBA00022989"/>
    </source>
</evidence>
<dbReference type="Pfam" id="PF02600">
    <property type="entry name" value="DsbB"/>
    <property type="match status" value="1"/>
</dbReference>
<keyword evidence="2 5" id="KW-0812">Transmembrane</keyword>
<dbReference type="InterPro" id="IPR023380">
    <property type="entry name" value="DsbB-like_sf"/>
</dbReference>
<gene>
    <name evidence="6" type="ORF">E4Z66_04105</name>
</gene>
<sequence length="159" mass="16518">MTARRLILLATAGSAALLVGVFVFQSLGWAPCKMCLWQRWPHAAALLIGVLALMIGRLSERILAGLGALTVLIGAGIAAYHSGVERKWWDGPASCSGTGSGLGGLSASELIPGASDAPPLVLCDTLTPFLFGLTMANWNFIASLVLMVIWVAAAKRASA</sequence>
<organism evidence="6 7">
    <name type="scientific">Aliishimia ponticola</name>
    <dbReference type="NCBI Taxonomy" id="2499833"/>
    <lineage>
        <taxon>Bacteria</taxon>
        <taxon>Pseudomonadati</taxon>
        <taxon>Pseudomonadota</taxon>
        <taxon>Alphaproteobacteria</taxon>
        <taxon>Rhodobacterales</taxon>
        <taxon>Paracoccaceae</taxon>
        <taxon>Aliishimia</taxon>
    </lineage>
</organism>
<evidence type="ECO:0000313" key="6">
    <source>
        <dbReference type="EMBL" id="THH38754.1"/>
    </source>
</evidence>
<feature type="transmembrane region" description="Helical" evidence="5">
    <location>
        <begin position="62"/>
        <end position="80"/>
    </location>
</feature>
<dbReference type="Proteomes" id="UP000306602">
    <property type="component" value="Unassembled WGS sequence"/>
</dbReference>
<dbReference type="AlphaFoldDB" id="A0A4S4NGJ1"/>
<protein>
    <submittedName>
        <fullName evidence="6">Disulfide bond formation protein B</fullName>
    </submittedName>
</protein>
<comment type="subcellular location">
    <subcellularLocation>
        <location evidence="1">Membrane</location>
        <topology evidence="1">Multi-pass membrane protein</topology>
    </subcellularLocation>
</comment>
<keyword evidence="3 5" id="KW-1133">Transmembrane helix</keyword>
<reference evidence="6 7" key="1">
    <citation type="submission" date="2019-04" db="EMBL/GenBank/DDBJ databases">
        <title>Shimia ponticola sp. nov., isolated from seawater.</title>
        <authorList>
            <person name="Kim Y.-O."/>
            <person name="Yoon J.-H."/>
        </authorList>
    </citation>
    <scope>NUCLEOTIDE SEQUENCE [LARGE SCALE GENOMIC DNA]</scope>
    <source>
        <strain evidence="6 7">MYP11</strain>
    </source>
</reference>
<comment type="caution">
    <text evidence="6">The sequence shown here is derived from an EMBL/GenBank/DDBJ whole genome shotgun (WGS) entry which is preliminary data.</text>
</comment>
<evidence type="ECO:0000256" key="4">
    <source>
        <dbReference type="ARBA" id="ARBA00023136"/>
    </source>
</evidence>
<dbReference type="GO" id="GO:0015035">
    <property type="term" value="F:protein-disulfide reductase activity"/>
    <property type="evidence" value="ECO:0007669"/>
    <property type="project" value="InterPro"/>
</dbReference>
<feature type="transmembrane region" description="Helical" evidence="5">
    <location>
        <begin position="129"/>
        <end position="153"/>
    </location>
</feature>
<dbReference type="PIRSF" id="PIRSF033913">
    <property type="entry name" value="S-S_format_DsbB"/>
    <property type="match status" value="1"/>
</dbReference>
<dbReference type="InterPro" id="IPR003752">
    <property type="entry name" value="DiS_bond_form_DsbB/BdbC"/>
</dbReference>
<evidence type="ECO:0000256" key="2">
    <source>
        <dbReference type="ARBA" id="ARBA00022692"/>
    </source>
</evidence>
<evidence type="ECO:0000313" key="7">
    <source>
        <dbReference type="Proteomes" id="UP000306602"/>
    </source>
</evidence>
<accession>A0A4S4NGJ1</accession>
<dbReference type="EMBL" id="SRKY01000001">
    <property type="protein sequence ID" value="THH38754.1"/>
    <property type="molecule type" value="Genomic_DNA"/>
</dbReference>
<dbReference type="OrthoDB" id="9808637at2"/>
<evidence type="ECO:0000256" key="1">
    <source>
        <dbReference type="ARBA" id="ARBA00004141"/>
    </source>
</evidence>
<keyword evidence="4 5" id="KW-0472">Membrane</keyword>